<dbReference type="GO" id="GO:1901982">
    <property type="term" value="F:maltose binding"/>
    <property type="evidence" value="ECO:0007669"/>
    <property type="project" value="TreeGrafter"/>
</dbReference>
<evidence type="ECO:0000313" key="5">
    <source>
        <dbReference type="Proteomes" id="UP000005387"/>
    </source>
</evidence>
<dbReference type="Proteomes" id="UP000005387">
    <property type="component" value="Unassembled WGS sequence"/>
</dbReference>
<dbReference type="STRING" id="717606.PaecuDRAFT_3191"/>
<proteinExistence type="inferred from homology"/>
<evidence type="ECO:0000313" key="4">
    <source>
        <dbReference type="EMBL" id="EFM10232.1"/>
    </source>
</evidence>
<evidence type="ECO:0000256" key="1">
    <source>
        <dbReference type="ARBA" id="ARBA00008520"/>
    </source>
</evidence>
<accession>E0IC02</accession>
<evidence type="ECO:0000256" key="3">
    <source>
        <dbReference type="ARBA" id="ARBA00022729"/>
    </source>
</evidence>
<dbReference type="GO" id="GO:0042956">
    <property type="term" value="P:maltodextrin transmembrane transport"/>
    <property type="evidence" value="ECO:0007669"/>
    <property type="project" value="TreeGrafter"/>
</dbReference>
<dbReference type="GO" id="GO:0015768">
    <property type="term" value="P:maltose transport"/>
    <property type="evidence" value="ECO:0007669"/>
    <property type="project" value="TreeGrafter"/>
</dbReference>
<keyword evidence="3" id="KW-0732">Signal</keyword>
<dbReference type="EMBL" id="AEDD01000008">
    <property type="protein sequence ID" value="EFM10232.1"/>
    <property type="molecule type" value="Genomic_DNA"/>
</dbReference>
<keyword evidence="2" id="KW-0813">Transport</keyword>
<evidence type="ECO:0000256" key="2">
    <source>
        <dbReference type="ARBA" id="ARBA00022448"/>
    </source>
</evidence>
<comment type="similarity">
    <text evidence="1">Belongs to the bacterial solute-binding protein 1 family.</text>
</comment>
<reference evidence="4 5" key="1">
    <citation type="submission" date="2010-07" db="EMBL/GenBank/DDBJ databases">
        <title>The draft genome of Paenibacillus curdlanolyticus YK9.</title>
        <authorList>
            <consortium name="US DOE Joint Genome Institute (JGI-PGF)"/>
            <person name="Lucas S."/>
            <person name="Copeland A."/>
            <person name="Lapidus A."/>
            <person name="Cheng J.-F."/>
            <person name="Bruce D."/>
            <person name="Goodwin L."/>
            <person name="Pitluck S."/>
            <person name="Land M.L."/>
            <person name="Hauser L."/>
            <person name="Chang Y.-J."/>
            <person name="Jeffries C."/>
            <person name="Anderson I.J."/>
            <person name="Johnson E."/>
            <person name="Loganathan U."/>
            <person name="Mulhopadhyay B."/>
            <person name="Kyrpides N."/>
            <person name="Woyke T.J."/>
        </authorList>
    </citation>
    <scope>NUCLEOTIDE SEQUENCE [LARGE SCALE GENOMIC DNA]</scope>
    <source>
        <strain evidence="4 5">YK9</strain>
    </source>
</reference>
<sequence>MSESTNNKKKELIIWHEFDGPGDTSIEVLEEICRLYSERNDINVTTEVMNIKVMGERIGEVHRGGPSPHIAFAPSDMVGYSDIGNLSKVPSDQYAGLLSERVLSTMTIGNELYGVPILNGNHLVLYYNNELFPQAPLTWADIEEAAPALLSQGVTPIAADLAQSYWFIPFFTAFGGWPMKDGMPSIGEPAMKEALAFVKEQIGQGTLASLDGSNGLIEQFIDGKIGAIICGEWIFNHLDKHLQEKLSICRLPRLNAGQALTFSSSIGFMYPGGSLESEMREDILDFTNFVLSEECQLMWANKVQRIPADEKVLQQLIATSSSNKAEIISQLQFSQPMPNDRSVIHVWLSIAEGLQLLPNHSVDDAFNAMNKKLEESLQNAQLA</sequence>
<dbReference type="Gene3D" id="3.40.190.10">
    <property type="entry name" value="Periplasmic binding protein-like II"/>
    <property type="match status" value="2"/>
</dbReference>
<dbReference type="PANTHER" id="PTHR30061">
    <property type="entry name" value="MALTOSE-BINDING PERIPLASMIC PROTEIN"/>
    <property type="match status" value="1"/>
</dbReference>
<gene>
    <name evidence="4" type="ORF">PaecuDRAFT_3191</name>
</gene>
<organism evidence="4 5">
    <name type="scientific">Paenibacillus curdlanolyticus YK9</name>
    <dbReference type="NCBI Taxonomy" id="717606"/>
    <lineage>
        <taxon>Bacteria</taxon>
        <taxon>Bacillati</taxon>
        <taxon>Bacillota</taxon>
        <taxon>Bacilli</taxon>
        <taxon>Bacillales</taxon>
        <taxon>Paenibacillaceae</taxon>
        <taxon>Paenibacillus</taxon>
    </lineage>
</organism>
<dbReference type="AlphaFoldDB" id="E0IC02"/>
<dbReference type="InterPro" id="IPR006059">
    <property type="entry name" value="SBP"/>
</dbReference>
<dbReference type="SUPFAM" id="SSF53850">
    <property type="entry name" value="Periplasmic binding protein-like II"/>
    <property type="match status" value="1"/>
</dbReference>
<dbReference type="Pfam" id="PF13416">
    <property type="entry name" value="SBP_bac_8"/>
    <property type="match status" value="1"/>
</dbReference>
<dbReference type="GO" id="GO:0055052">
    <property type="term" value="C:ATP-binding cassette (ABC) transporter complex, substrate-binding subunit-containing"/>
    <property type="evidence" value="ECO:0007669"/>
    <property type="project" value="TreeGrafter"/>
</dbReference>
<dbReference type="RefSeq" id="WP_006039179.1">
    <property type="nucleotide sequence ID" value="NZ_AEDD01000008.1"/>
</dbReference>
<dbReference type="OrthoDB" id="9795467at2"/>
<name>E0IC02_9BACL</name>
<protein>
    <submittedName>
        <fullName evidence="4">Extracellular solute-binding protein family 1</fullName>
    </submittedName>
</protein>
<keyword evidence="5" id="KW-1185">Reference proteome</keyword>
<dbReference type="PANTHER" id="PTHR30061:SF50">
    <property type="entry name" value="MALTOSE_MALTODEXTRIN-BINDING PERIPLASMIC PROTEIN"/>
    <property type="match status" value="1"/>
</dbReference>
<dbReference type="eggNOG" id="COG2182">
    <property type="taxonomic scope" value="Bacteria"/>
</dbReference>